<dbReference type="Gene3D" id="1.10.490.10">
    <property type="entry name" value="Globins"/>
    <property type="match status" value="1"/>
</dbReference>
<dbReference type="STRING" id="658167.SAMN04488135_10213"/>
<dbReference type="GO" id="GO:0019825">
    <property type="term" value="F:oxygen binding"/>
    <property type="evidence" value="ECO:0007669"/>
    <property type="project" value="InterPro"/>
</dbReference>
<dbReference type="RefSeq" id="WP_073101678.1">
    <property type="nucleotide sequence ID" value="NZ_FQXE01000002.1"/>
</dbReference>
<dbReference type="GO" id="GO:0020037">
    <property type="term" value="F:heme binding"/>
    <property type="evidence" value="ECO:0007669"/>
    <property type="project" value="InterPro"/>
</dbReference>
<name>A0A1M5PPC2_9BURK</name>
<proteinExistence type="predicted"/>
<organism evidence="1 2">
    <name type="scientific">Pollutimonas bauzanensis</name>
    <dbReference type="NCBI Taxonomy" id="658167"/>
    <lineage>
        <taxon>Bacteria</taxon>
        <taxon>Pseudomonadati</taxon>
        <taxon>Pseudomonadota</taxon>
        <taxon>Betaproteobacteria</taxon>
        <taxon>Burkholderiales</taxon>
        <taxon>Alcaligenaceae</taxon>
        <taxon>Pollutimonas</taxon>
    </lineage>
</organism>
<dbReference type="SUPFAM" id="SSF46458">
    <property type="entry name" value="Globin-like"/>
    <property type="match status" value="1"/>
</dbReference>
<protein>
    <submittedName>
        <fullName evidence="1">Hemoglobin</fullName>
    </submittedName>
</protein>
<sequence>MDRSELCTEEEISALVYGFYDRVRADATLGPVFDTHIDDWDRHLGIMVRFWSSLLLGTGSYSGAPMPKHIALPDLAAGMFRQWLALFHETTETLPNRMLAARAEEYAERIARSLWYGYQINNQPNRIPSELAHG</sequence>
<dbReference type="InterPro" id="IPR009050">
    <property type="entry name" value="Globin-like_sf"/>
</dbReference>
<evidence type="ECO:0000313" key="1">
    <source>
        <dbReference type="EMBL" id="SHH03584.1"/>
    </source>
</evidence>
<reference evidence="1 2" key="1">
    <citation type="submission" date="2016-11" db="EMBL/GenBank/DDBJ databases">
        <authorList>
            <person name="Jaros S."/>
            <person name="Januszkiewicz K."/>
            <person name="Wedrychowicz H."/>
        </authorList>
    </citation>
    <scope>NUCLEOTIDE SEQUENCE [LARGE SCALE GENOMIC DNA]</scope>
    <source>
        <strain evidence="1 2">CGMCC 1.10190</strain>
    </source>
</reference>
<evidence type="ECO:0000313" key="2">
    <source>
        <dbReference type="Proteomes" id="UP000184226"/>
    </source>
</evidence>
<dbReference type="InterPro" id="IPR012292">
    <property type="entry name" value="Globin/Proto"/>
</dbReference>
<dbReference type="CDD" id="cd08916">
    <property type="entry name" value="TrHb3_P"/>
    <property type="match status" value="1"/>
</dbReference>
<keyword evidence="2" id="KW-1185">Reference proteome</keyword>
<dbReference type="OrthoDB" id="25954at2"/>
<dbReference type="Proteomes" id="UP000184226">
    <property type="component" value="Unassembled WGS sequence"/>
</dbReference>
<dbReference type="AlphaFoldDB" id="A0A1M5PPC2"/>
<dbReference type="EMBL" id="FQXE01000002">
    <property type="protein sequence ID" value="SHH03584.1"/>
    <property type="molecule type" value="Genomic_DNA"/>
</dbReference>
<accession>A0A1M5PPC2</accession>
<gene>
    <name evidence="1" type="ORF">SAMN04488135_10213</name>
</gene>